<accession>A0ABX2IBD9</accession>
<evidence type="ECO:0000313" key="4">
    <source>
        <dbReference type="Proteomes" id="UP000822142"/>
    </source>
</evidence>
<dbReference type="SUPFAM" id="SSF53756">
    <property type="entry name" value="UDP-Glycosyltransferase/glycogen phosphorylase"/>
    <property type="match status" value="1"/>
</dbReference>
<dbReference type="Pfam" id="PF00534">
    <property type="entry name" value="Glycos_transf_1"/>
    <property type="match status" value="1"/>
</dbReference>
<dbReference type="InterPro" id="IPR050194">
    <property type="entry name" value="Glycosyltransferase_grp1"/>
</dbReference>
<name>A0ABX2IBD9_BLAHA</name>
<dbReference type="Proteomes" id="UP000822142">
    <property type="component" value="Unassembled WGS sequence"/>
</dbReference>
<dbReference type="Gene3D" id="3.40.50.2000">
    <property type="entry name" value="Glycogen Phosphorylase B"/>
    <property type="match status" value="2"/>
</dbReference>
<gene>
    <name evidence="3" type="ORF">G5A70_10110</name>
</gene>
<dbReference type="PANTHER" id="PTHR45947:SF3">
    <property type="entry name" value="SULFOQUINOVOSYL TRANSFERASE SQD2"/>
    <property type="match status" value="1"/>
</dbReference>
<dbReference type="PANTHER" id="PTHR45947">
    <property type="entry name" value="SULFOQUINOVOSYL TRANSFERASE SQD2"/>
    <property type="match status" value="1"/>
</dbReference>
<dbReference type="InterPro" id="IPR028098">
    <property type="entry name" value="Glyco_trans_4-like_N"/>
</dbReference>
<evidence type="ECO:0000313" key="3">
    <source>
        <dbReference type="EMBL" id="NSJ86511.1"/>
    </source>
</evidence>
<keyword evidence="4" id="KW-1185">Reference proteome</keyword>
<organism evidence="3 4">
    <name type="scientific">Blautia hansenii</name>
    <name type="common">Ruminococcus hansenii</name>
    <dbReference type="NCBI Taxonomy" id="1322"/>
    <lineage>
        <taxon>Bacteria</taxon>
        <taxon>Bacillati</taxon>
        <taxon>Bacillota</taxon>
        <taxon>Clostridia</taxon>
        <taxon>Lachnospirales</taxon>
        <taxon>Lachnospiraceae</taxon>
        <taxon>Blautia</taxon>
    </lineage>
</organism>
<comment type="caution">
    <text evidence="3">The sequence shown here is derived from an EMBL/GenBank/DDBJ whole genome shotgun (WGS) entry which is preliminary data.</text>
</comment>
<dbReference type="RefSeq" id="WP_173749525.1">
    <property type="nucleotide sequence ID" value="NZ_JAAITA010000012.1"/>
</dbReference>
<feature type="domain" description="Glycosyltransferase subfamily 4-like N-terminal" evidence="2">
    <location>
        <begin position="47"/>
        <end position="141"/>
    </location>
</feature>
<proteinExistence type="predicted"/>
<dbReference type="Pfam" id="PF13439">
    <property type="entry name" value="Glyco_transf_4"/>
    <property type="match status" value="1"/>
</dbReference>
<evidence type="ECO:0000259" key="1">
    <source>
        <dbReference type="Pfam" id="PF00534"/>
    </source>
</evidence>
<dbReference type="InterPro" id="IPR001296">
    <property type="entry name" value="Glyco_trans_1"/>
</dbReference>
<sequence length="372" mass="43444">MRKINMLSKADMVKGQGVLSAHDEQVALARQVMKGSAVILENSKKACEITHYHSINPEYYLSIDKRKKQGTAVGYVHFLPETVENSISLPRAVKNLFYKYTISFYRRMDYLVTVNPVFIDKLAQYGIPREKITYIPNVVSEESFYPISGEKRKKIRKKCHMDPDAFTVLCVGQLQKRKGVFEFVETARRMPDCQFVWAGGFSFGKISEGYEEIRALMKNLPSNVKFLGLVDREKMNEVYNMADVMFLPSYEELFPMTILESMNCALPVLVRDLPEYRPILFDHALTGRNTEEFVRTLRQLKEEPDFYQRSAHASYEGHERYSRTAVGNQWKAFYEKVFRESAEGKKLKNKRNLLGKERKEELVWKNRKQQYI</sequence>
<reference evidence="3 4" key="1">
    <citation type="journal article" date="2020" name="Cell Host Microbe">
        <title>Functional and Genomic Variation between Human-Derived Isolates of Lachnospiraceae Reveals Inter- and Intra-Species Diversity.</title>
        <authorList>
            <person name="Sorbara M.T."/>
            <person name="Littmann E.R."/>
            <person name="Fontana E."/>
            <person name="Moody T.U."/>
            <person name="Kohout C.E."/>
            <person name="Gjonbalaj M."/>
            <person name="Eaton V."/>
            <person name="Seok R."/>
            <person name="Leiner I.M."/>
            <person name="Pamer E.G."/>
        </authorList>
    </citation>
    <scope>NUCLEOTIDE SEQUENCE [LARGE SCALE GENOMIC DNA]</scope>
    <source>
        <strain evidence="3 4">MSK.15.26</strain>
    </source>
</reference>
<protein>
    <submittedName>
        <fullName evidence="3">Glycosyltransferase family 4 protein</fullName>
    </submittedName>
</protein>
<dbReference type="EMBL" id="JAAITA010000012">
    <property type="protein sequence ID" value="NSJ86511.1"/>
    <property type="molecule type" value="Genomic_DNA"/>
</dbReference>
<feature type="domain" description="Glycosyl transferase family 1" evidence="1">
    <location>
        <begin position="152"/>
        <end position="312"/>
    </location>
</feature>
<evidence type="ECO:0000259" key="2">
    <source>
        <dbReference type="Pfam" id="PF13439"/>
    </source>
</evidence>
<dbReference type="CDD" id="cd03801">
    <property type="entry name" value="GT4_PimA-like"/>
    <property type="match status" value="1"/>
</dbReference>